<dbReference type="InterPro" id="IPR036397">
    <property type="entry name" value="RNaseH_sf"/>
</dbReference>
<protein>
    <recommendedName>
        <fullName evidence="7">Integrase catalytic domain-containing protein</fullName>
    </recommendedName>
</protein>
<dbReference type="GO" id="GO:0003964">
    <property type="term" value="F:RNA-directed DNA polymerase activity"/>
    <property type="evidence" value="ECO:0007669"/>
    <property type="project" value="UniProtKB-KW"/>
</dbReference>
<name>A0AAP0AY14_9ASPA</name>
<dbReference type="EMBL" id="JBBWWQ010000019">
    <property type="protein sequence ID" value="KAK8919010.1"/>
    <property type="molecule type" value="Genomic_DNA"/>
</dbReference>
<dbReference type="InterPro" id="IPR041373">
    <property type="entry name" value="RT_RNaseH"/>
</dbReference>
<dbReference type="GO" id="GO:0003676">
    <property type="term" value="F:nucleic acid binding"/>
    <property type="evidence" value="ECO:0007669"/>
    <property type="project" value="InterPro"/>
</dbReference>
<gene>
    <name evidence="8" type="ORF">KSP39_PZI021786</name>
</gene>
<evidence type="ECO:0000313" key="9">
    <source>
        <dbReference type="Proteomes" id="UP001418222"/>
    </source>
</evidence>
<dbReference type="InterPro" id="IPR043502">
    <property type="entry name" value="DNA/RNA_pol_sf"/>
</dbReference>
<evidence type="ECO:0000256" key="3">
    <source>
        <dbReference type="ARBA" id="ARBA00022722"/>
    </source>
</evidence>
<dbReference type="Proteomes" id="UP001418222">
    <property type="component" value="Unassembled WGS sequence"/>
</dbReference>
<dbReference type="AlphaFoldDB" id="A0AAP0AY14"/>
<dbReference type="GO" id="GO:0016787">
    <property type="term" value="F:hydrolase activity"/>
    <property type="evidence" value="ECO:0007669"/>
    <property type="project" value="UniProtKB-KW"/>
</dbReference>
<organism evidence="8 9">
    <name type="scientific">Platanthera zijinensis</name>
    <dbReference type="NCBI Taxonomy" id="2320716"/>
    <lineage>
        <taxon>Eukaryota</taxon>
        <taxon>Viridiplantae</taxon>
        <taxon>Streptophyta</taxon>
        <taxon>Embryophyta</taxon>
        <taxon>Tracheophyta</taxon>
        <taxon>Spermatophyta</taxon>
        <taxon>Magnoliopsida</taxon>
        <taxon>Liliopsida</taxon>
        <taxon>Asparagales</taxon>
        <taxon>Orchidaceae</taxon>
        <taxon>Orchidoideae</taxon>
        <taxon>Orchideae</taxon>
        <taxon>Orchidinae</taxon>
        <taxon>Platanthera</taxon>
    </lineage>
</organism>
<dbReference type="PANTHER" id="PTHR37984:SF5">
    <property type="entry name" value="PROTEIN NYNRIN-LIKE"/>
    <property type="match status" value="1"/>
</dbReference>
<sequence length="572" mass="66847">MCDASNYALEAVLGQTHNKIFHTIYYASKTLNEAQINYTTTEKELLSVVFAFDKFRSYLINSKVIVYTDHAAIRYLVDKKETKPRLIRWILLLQEFDLEIKDRKGAENPVADHLSRLEQIEEKDKEIVIKENFPDESILAISENSSPWYADLVNYIVSRVLPPEMSYQQKNRFLQQVRTYFWDTPYLFKHCADQIIRRCIPEVEVPKILERCHASPYGGHFMGHKTALKVLEAGFYWPTLFKDAHNFAKCCDACQRIGNIGQRDSMPLHNTLEIEIFDMWGIDFMGPFVNSNGNLYILVAVDYVSKWIEAVATKNNDAQTVLKFLKNIFNRFGIPRAIISDGGSHFCNWQFKSLLKKYGVNHKIALAYHPQINGLAEVSNREIKTILEKTVNINRKDWAHKLNDALWAYRTAYKTPLGLTPYKLIYGKACRLPVELEHKAYWAVKKLNFDFQNAGRQRFFQLNELEEIRMNAYDNSEIYKERTKRWHDSKLRKKDFKPGQMVLLYNSRLRLFPGKLKSRWSGPFLIKEVHPYGAVTIYNEVSGSEFKVNGQRLKIYMSNNEDLQKSSFIFEN</sequence>
<evidence type="ECO:0000256" key="1">
    <source>
        <dbReference type="ARBA" id="ARBA00022679"/>
    </source>
</evidence>
<proteinExistence type="predicted"/>
<evidence type="ECO:0000256" key="4">
    <source>
        <dbReference type="ARBA" id="ARBA00022759"/>
    </source>
</evidence>
<evidence type="ECO:0000256" key="2">
    <source>
        <dbReference type="ARBA" id="ARBA00022695"/>
    </source>
</evidence>
<keyword evidence="1" id="KW-0808">Transferase</keyword>
<dbReference type="SUPFAM" id="SSF56672">
    <property type="entry name" value="DNA/RNA polymerases"/>
    <property type="match status" value="1"/>
</dbReference>
<dbReference type="Gene3D" id="3.30.420.10">
    <property type="entry name" value="Ribonuclease H-like superfamily/Ribonuclease H"/>
    <property type="match status" value="1"/>
</dbReference>
<dbReference type="Gene3D" id="3.10.20.370">
    <property type="match status" value="1"/>
</dbReference>
<dbReference type="Pfam" id="PF00665">
    <property type="entry name" value="rve"/>
    <property type="match status" value="1"/>
</dbReference>
<feature type="domain" description="Integrase catalytic" evidence="7">
    <location>
        <begin position="263"/>
        <end position="429"/>
    </location>
</feature>
<keyword evidence="9" id="KW-1185">Reference proteome</keyword>
<keyword evidence="6" id="KW-0695">RNA-directed DNA polymerase</keyword>
<dbReference type="Pfam" id="PF17917">
    <property type="entry name" value="RT_RNaseH"/>
    <property type="match status" value="1"/>
</dbReference>
<evidence type="ECO:0000256" key="6">
    <source>
        <dbReference type="ARBA" id="ARBA00022918"/>
    </source>
</evidence>
<evidence type="ECO:0000259" key="7">
    <source>
        <dbReference type="PROSITE" id="PS50994"/>
    </source>
</evidence>
<reference evidence="8 9" key="1">
    <citation type="journal article" date="2022" name="Nat. Plants">
        <title>Genomes of leafy and leafless Platanthera orchids illuminate the evolution of mycoheterotrophy.</title>
        <authorList>
            <person name="Li M.H."/>
            <person name="Liu K.W."/>
            <person name="Li Z."/>
            <person name="Lu H.C."/>
            <person name="Ye Q.L."/>
            <person name="Zhang D."/>
            <person name="Wang J.Y."/>
            <person name="Li Y.F."/>
            <person name="Zhong Z.M."/>
            <person name="Liu X."/>
            <person name="Yu X."/>
            <person name="Liu D.K."/>
            <person name="Tu X.D."/>
            <person name="Liu B."/>
            <person name="Hao Y."/>
            <person name="Liao X.Y."/>
            <person name="Jiang Y.T."/>
            <person name="Sun W.H."/>
            <person name="Chen J."/>
            <person name="Chen Y.Q."/>
            <person name="Ai Y."/>
            <person name="Zhai J.W."/>
            <person name="Wu S.S."/>
            <person name="Zhou Z."/>
            <person name="Hsiao Y.Y."/>
            <person name="Wu W.L."/>
            <person name="Chen Y.Y."/>
            <person name="Lin Y.F."/>
            <person name="Hsu J.L."/>
            <person name="Li C.Y."/>
            <person name="Wang Z.W."/>
            <person name="Zhao X."/>
            <person name="Zhong W.Y."/>
            <person name="Ma X.K."/>
            <person name="Ma L."/>
            <person name="Huang J."/>
            <person name="Chen G.Z."/>
            <person name="Huang M.Z."/>
            <person name="Huang L."/>
            <person name="Peng D.H."/>
            <person name="Luo Y.B."/>
            <person name="Zou S.Q."/>
            <person name="Chen S.P."/>
            <person name="Lan S."/>
            <person name="Tsai W.C."/>
            <person name="Van de Peer Y."/>
            <person name="Liu Z.J."/>
        </authorList>
    </citation>
    <scope>NUCLEOTIDE SEQUENCE [LARGE SCALE GENOMIC DNA]</scope>
    <source>
        <strain evidence="8">Lor287</strain>
    </source>
</reference>
<keyword evidence="4" id="KW-0255">Endonuclease</keyword>
<dbReference type="PROSITE" id="PS50994">
    <property type="entry name" value="INTEGRASE"/>
    <property type="match status" value="1"/>
</dbReference>
<dbReference type="Pfam" id="PF17921">
    <property type="entry name" value="Integrase_H2C2"/>
    <property type="match status" value="1"/>
</dbReference>
<keyword evidence="3" id="KW-0540">Nuclease</keyword>
<dbReference type="InterPro" id="IPR041588">
    <property type="entry name" value="Integrase_H2C2"/>
</dbReference>
<evidence type="ECO:0000313" key="8">
    <source>
        <dbReference type="EMBL" id="KAK8919010.1"/>
    </source>
</evidence>
<keyword evidence="5" id="KW-0378">Hydrolase</keyword>
<dbReference type="InterPro" id="IPR050951">
    <property type="entry name" value="Retrovirus_Pol_polyprotein"/>
</dbReference>
<dbReference type="SUPFAM" id="SSF53098">
    <property type="entry name" value="Ribonuclease H-like"/>
    <property type="match status" value="1"/>
</dbReference>
<dbReference type="CDD" id="cd09274">
    <property type="entry name" value="RNase_HI_RT_Ty3"/>
    <property type="match status" value="1"/>
</dbReference>
<dbReference type="GO" id="GO:0015074">
    <property type="term" value="P:DNA integration"/>
    <property type="evidence" value="ECO:0007669"/>
    <property type="project" value="InterPro"/>
</dbReference>
<dbReference type="PANTHER" id="PTHR37984">
    <property type="entry name" value="PROTEIN CBG26694"/>
    <property type="match status" value="1"/>
</dbReference>
<dbReference type="GO" id="GO:0004519">
    <property type="term" value="F:endonuclease activity"/>
    <property type="evidence" value="ECO:0007669"/>
    <property type="project" value="UniProtKB-KW"/>
</dbReference>
<accession>A0AAP0AY14</accession>
<evidence type="ECO:0000256" key="5">
    <source>
        <dbReference type="ARBA" id="ARBA00022801"/>
    </source>
</evidence>
<dbReference type="Gene3D" id="1.10.340.70">
    <property type="match status" value="1"/>
</dbReference>
<keyword evidence="2" id="KW-0548">Nucleotidyltransferase</keyword>
<comment type="caution">
    <text evidence="8">The sequence shown here is derived from an EMBL/GenBank/DDBJ whole genome shotgun (WGS) entry which is preliminary data.</text>
</comment>
<dbReference type="InterPro" id="IPR012337">
    <property type="entry name" value="RNaseH-like_sf"/>
</dbReference>
<dbReference type="InterPro" id="IPR001584">
    <property type="entry name" value="Integrase_cat-core"/>
</dbReference>